<evidence type="ECO:0000313" key="3">
    <source>
        <dbReference type="Proteomes" id="UP000535182"/>
    </source>
</evidence>
<protein>
    <submittedName>
        <fullName evidence="2">Uncharacterized protein</fullName>
    </submittedName>
</protein>
<gene>
    <name evidence="2" type="ORF">HDF14_002978</name>
</gene>
<dbReference type="AlphaFoldDB" id="A0A9X0QFF0"/>
<dbReference type="EMBL" id="JACHEB010000006">
    <property type="protein sequence ID" value="MBB5329360.1"/>
    <property type="molecule type" value="Genomic_DNA"/>
</dbReference>
<evidence type="ECO:0000313" key="2">
    <source>
        <dbReference type="EMBL" id="MBB5329360.1"/>
    </source>
</evidence>
<feature type="compositionally biased region" description="Low complexity" evidence="1">
    <location>
        <begin position="87"/>
        <end position="105"/>
    </location>
</feature>
<sequence>MDFAVNLADRISYFVKAPRADAIAFVTKYQDRLLYGTDNEFPEFPSAAHAALSANHWENGYASDWRFLPPTTYSNSRGKRIEVWRCRNQSSKRSTTTTQRGGSRD</sequence>
<accession>A0A9X0QFF0</accession>
<proteinExistence type="predicted"/>
<name>A0A9X0QFF0_9BACT</name>
<reference evidence="2 3" key="1">
    <citation type="submission" date="2020-08" db="EMBL/GenBank/DDBJ databases">
        <title>Genomic Encyclopedia of Type Strains, Phase IV (KMG-V): Genome sequencing to study the core and pangenomes of soil and plant-associated prokaryotes.</title>
        <authorList>
            <person name="Whitman W."/>
        </authorList>
    </citation>
    <scope>NUCLEOTIDE SEQUENCE [LARGE SCALE GENOMIC DNA]</scope>
    <source>
        <strain evidence="2 3">X5P2</strain>
    </source>
</reference>
<feature type="region of interest" description="Disordered" evidence="1">
    <location>
        <begin position="84"/>
        <end position="105"/>
    </location>
</feature>
<organism evidence="2 3">
    <name type="scientific">Tunturiibacter gelidiferens</name>
    <dbReference type="NCBI Taxonomy" id="3069689"/>
    <lineage>
        <taxon>Bacteria</taxon>
        <taxon>Pseudomonadati</taxon>
        <taxon>Acidobacteriota</taxon>
        <taxon>Terriglobia</taxon>
        <taxon>Terriglobales</taxon>
        <taxon>Acidobacteriaceae</taxon>
        <taxon>Tunturiibacter</taxon>
    </lineage>
</organism>
<evidence type="ECO:0000256" key="1">
    <source>
        <dbReference type="SAM" id="MobiDB-lite"/>
    </source>
</evidence>
<keyword evidence="3" id="KW-1185">Reference proteome</keyword>
<comment type="caution">
    <text evidence="2">The sequence shown here is derived from an EMBL/GenBank/DDBJ whole genome shotgun (WGS) entry which is preliminary data.</text>
</comment>
<dbReference type="RefSeq" id="WP_183977759.1">
    <property type="nucleotide sequence ID" value="NZ_JACHEB010000006.1"/>
</dbReference>
<dbReference type="Proteomes" id="UP000535182">
    <property type="component" value="Unassembled WGS sequence"/>
</dbReference>